<reference evidence="4" key="1">
    <citation type="submission" date="2016-10" db="EMBL/GenBank/DDBJ databases">
        <authorList>
            <person name="Varghese N."/>
            <person name="Submissions S."/>
        </authorList>
    </citation>
    <scope>NUCLEOTIDE SEQUENCE [LARGE SCALE GENOMIC DNA]</scope>
    <source>
        <strain evidence="4">DSM 44232</strain>
    </source>
</reference>
<dbReference type="PANTHER" id="PTHR24320:SF148">
    <property type="entry name" value="NAD(P)-BINDING ROSSMANN-FOLD SUPERFAMILY PROTEIN"/>
    <property type="match status" value="1"/>
</dbReference>
<comment type="similarity">
    <text evidence="1">Belongs to the short-chain dehydrogenases/reductases (SDR) family.</text>
</comment>
<evidence type="ECO:0000256" key="2">
    <source>
        <dbReference type="ARBA" id="ARBA00023002"/>
    </source>
</evidence>
<dbReference type="Gene3D" id="3.40.50.720">
    <property type="entry name" value="NAD(P)-binding Rossmann-like Domain"/>
    <property type="match status" value="1"/>
</dbReference>
<evidence type="ECO:0000313" key="4">
    <source>
        <dbReference type="Proteomes" id="UP000198583"/>
    </source>
</evidence>
<keyword evidence="2" id="KW-0560">Oxidoreductase</keyword>
<dbReference type="OrthoDB" id="3237043at2"/>
<evidence type="ECO:0000313" key="3">
    <source>
        <dbReference type="EMBL" id="SFR02829.1"/>
    </source>
</evidence>
<dbReference type="EMBL" id="FOYL01000002">
    <property type="protein sequence ID" value="SFR02829.1"/>
    <property type="molecule type" value="Genomic_DNA"/>
</dbReference>
<dbReference type="GO" id="GO:0016491">
    <property type="term" value="F:oxidoreductase activity"/>
    <property type="evidence" value="ECO:0007669"/>
    <property type="project" value="UniProtKB-KW"/>
</dbReference>
<protein>
    <submittedName>
        <fullName evidence="3">NAD(P)-dependent dehydrogenase, short-chain alcohol dehydrogenase family</fullName>
    </submittedName>
</protein>
<evidence type="ECO:0000256" key="1">
    <source>
        <dbReference type="ARBA" id="ARBA00006484"/>
    </source>
</evidence>
<dbReference type="RefSeq" id="WP_093588770.1">
    <property type="nucleotide sequence ID" value="NZ_FOYL01000002.1"/>
</dbReference>
<accession>A0A1I6DBM1</accession>
<dbReference type="Pfam" id="PF00106">
    <property type="entry name" value="adh_short"/>
    <property type="match status" value="1"/>
</dbReference>
<dbReference type="STRING" id="84724.SAMN04488564_102187"/>
<dbReference type="AlphaFoldDB" id="A0A1I6DBM1"/>
<dbReference type="PANTHER" id="PTHR24320">
    <property type="entry name" value="RETINOL DEHYDROGENASE"/>
    <property type="match status" value="1"/>
</dbReference>
<proteinExistence type="inferred from homology"/>
<organism evidence="3 4">
    <name type="scientific">Lentzea waywayandensis</name>
    <dbReference type="NCBI Taxonomy" id="84724"/>
    <lineage>
        <taxon>Bacteria</taxon>
        <taxon>Bacillati</taxon>
        <taxon>Actinomycetota</taxon>
        <taxon>Actinomycetes</taxon>
        <taxon>Pseudonocardiales</taxon>
        <taxon>Pseudonocardiaceae</taxon>
        <taxon>Lentzea</taxon>
    </lineage>
</organism>
<dbReference type="PRINTS" id="PR00081">
    <property type="entry name" value="GDHRDH"/>
</dbReference>
<dbReference type="SUPFAM" id="SSF51735">
    <property type="entry name" value="NAD(P)-binding Rossmann-fold domains"/>
    <property type="match status" value="1"/>
</dbReference>
<sequence length="227" mass="23686">MSPLPIALVTGGSHGVGFDAARALLADGHVVVLHARTAEQSWDAAQRLVDGGADPTRVHPVDADFASLDSVTLLARQVAAEHPVLDLLVNAATIVGSDRCVITEDGNDLALQVNYLAPVLLTRGLEGPMGRASAPRVINLSSEPHRGGSPSSKDFTRSELALTMLTNALAKASTAVNVDPGGADPKLLHLDETRAKAVLPSPRVSDQPVVWPRLTLTDSGLQPEDGV</sequence>
<dbReference type="Proteomes" id="UP000198583">
    <property type="component" value="Unassembled WGS sequence"/>
</dbReference>
<dbReference type="InterPro" id="IPR036291">
    <property type="entry name" value="NAD(P)-bd_dom_sf"/>
</dbReference>
<gene>
    <name evidence="3" type="ORF">SAMN04488564_102187</name>
</gene>
<dbReference type="InterPro" id="IPR002347">
    <property type="entry name" value="SDR_fam"/>
</dbReference>
<name>A0A1I6DBM1_9PSEU</name>
<keyword evidence="4" id="KW-1185">Reference proteome</keyword>